<protein>
    <recommendedName>
        <fullName evidence="2">Cas12f1-like TNB domain-containing protein</fullName>
    </recommendedName>
</protein>
<evidence type="ECO:0000313" key="3">
    <source>
        <dbReference type="EMBL" id="KKR01677.1"/>
    </source>
</evidence>
<evidence type="ECO:0000259" key="2">
    <source>
        <dbReference type="Pfam" id="PF07282"/>
    </source>
</evidence>
<dbReference type="EMBL" id="LBWB01000003">
    <property type="protein sequence ID" value="KKR01677.1"/>
    <property type="molecule type" value="Genomic_DNA"/>
</dbReference>
<evidence type="ECO:0000313" key="4">
    <source>
        <dbReference type="Proteomes" id="UP000033881"/>
    </source>
</evidence>
<dbReference type="Proteomes" id="UP000033881">
    <property type="component" value="Unassembled WGS sequence"/>
</dbReference>
<reference evidence="3 4" key="1">
    <citation type="journal article" date="2015" name="Nature">
        <title>rRNA introns, odd ribosomes, and small enigmatic genomes across a large radiation of phyla.</title>
        <authorList>
            <person name="Brown C.T."/>
            <person name="Hug L.A."/>
            <person name="Thomas B.C."/>
            <person name="Sharon I."/>
            <person name="Castelle C.J."/>
            <person name="Singh A."/>
            <person name="Wilkins M.J."/>
            <person name="Williams K.H."/>
            <person name="Banfield J.F."/>
        </authorList>
    </citation>
    <scope>NUCLEOTIDE SEQUENCE [LARGE SCALE GENOMIC DNA]</scope>
</reference>
<dbReference type="AlphaFoldDB" id="A0A0G0QJ11"/>
<sequence length="350" mass="40290">MKAKKVIKCKIIALTDRKRRLLEAEYNGLQVYLQTGKDSGLCKTNMRQAKRFYKKILVTHEYPLTIRKDLIRFQTNDCKLSKFWFSIPVGGRTRLWLPVQPHASIPEGATLCESKVTRGRDGVFWAHLVVEKEIPCHTDFTNILAVDLGERLPATTVLYANGAFKEPRFYGREVRGIRRHYAWLRKRLGEKKALNTIRKIGQTEHRKVNDACHKISHTIVEQASRERAVIVMGDLKGIRDGTKRRGRRMNRIISNMPYYKLTQQIMYKAAWLGVPVHQIPERNTSKTCHRCGSTDTTRLKQPIFECKDCGLIYNADLNAAKNIAERFLDQAVKERGILAVPVTPHERSVP</sequence>
<dbReference type="STRING" id="1618574.UT24_C0003G0084"/>
<accession>A0A0G0QJ11</accession>
<gene>
    <name evidence="3" type="ORF">UT24_C0003G0084</name>
</gene>
<comment type="caution">
    <text evidence="3">The sequence shown here is derived from an EMBL/GenBank/DDBJ whole genome shotgun (WGS) entry which is preliminary data.</text>
</comment>
<dbReference type="NCBIfam" id="TIGR01766">
    <property type="entry name" value="IS200/IS605 family accessory protein TnpB-like domain"/>
    <property type="match status" value="1"/>
</dbReference>
<dbReference type="InterPro" id="IPR010095">
    <property type="entry name" value="Cas12f1-like_TNB"/>
</dbReference>
<name>A0A0G0QJ11_9BACT</name>
<proteinExistence type="predicted"/>
<dbReference type="GO" id="GO:0003677">
    <property type="term" value="F:DNA binding"/>
    <property type="evidence" value="ECO:0007669"/>
    <property type="project" value="UniProtKB-KW"/>
</dbReference>
<organism evidence="3 4">
    <name type="scientific">Candidatus Woesebacteria bacterium GW2011_GWB1_39_12</name>
    <dbReference type="NCBI Taxonomy" id="1618574"/>
    <lineage>
        <taxon>Bacteria</taxon>
        <taxon>Candidatus Woeseibacteriota</taxon>
    </lineage>
</organism>
<keyword evidence="1" id="KW-0238">DNA-binding</keyword>
<dbReference type="Pfam" id="PF07282">
    <property type="entry name" value="Cas12f1-like_TNB"/>
    <property type="match status" value="1"/>
</dbReference>
<feature type="domain" description="Cas12f1-like TNB" evidence="2">
    <location>
        <begin position="258"/>
        <end position="323"/>
    </location>
</feature>
<dbReference type="NCBIfam" id="NF040570">
    <property type="entry name" value="guided_TnpB"/>
    <property type="match status" value="1"/>
</dbReference>
<evidence type="ECO:0000256" key="1">
    <source>
        <dbReference type="ARBA" id="ARBA00023125"/>
    </source>
</evidence>